<name>A0A9Q1GTU0_9CARY</name>
<evidence type="ECO:0000256" key="1">
    <source>
        <dbReference type="SAM" id="MobiDB-lite"/>
    </source>
</evidence>
<evidence type="ECO:0000256" key="2">
    <source>
        <dbReference type="SAM" id="Phobius"/>
    </source>
</evidence>
<keyword evidence="2" id="KW-1133">Transmembrane helix</keyword>
<sequence>MNSCGKSPISQLTSRSIVSDADAYFLCSSSFLKLLEMFLVAEVSSPMTEMPTLDFFSLFFMSVTFLFELLFLLYYMLLLSFDLVFSATAMEAVLRTRNPENLGSKLDYWDRVQKLAKRSKRKTEMKLSGSKMNGSGSSRKSKDFKENQRILERTESTLGLWISCIKTYRVPDGPHKLRFLDSAYLSAVPVSTQPDLCQHNPGWIRTRVKSRILGNFSDIAVENGDSGRRQIRTKQFEQIRNETFFLLVSSDLHPEGKLSAF</sequence>
<dbReference type="EMBL" id="JAKOGI010001368">
    <property type="protein sequence ID" value="KAJ8425983.1"/>
    <property type="molecule type" value="Genomic_DNA"/>
</dbReference>
<evidence type="ECO:0000313" key="4">
    <source>
        <dbReference type="Proteomes" id="UP001153076"/>
    </source>
</evidence>
<evidence type="ECO:0000313" key="3">
    <source>
        <dbReference type="EMBL" id="KAJ8425983.1"/>
    </source>
</evidence>
<feature type="region of interest" description="Disordered" evidence="1">
    <location>
        <begin position="119"/>
        <end position="146"/>
    </location>
</feature>
<organism evidence="3 4">
    <name type="scientific">Carnegiea gigantea</name>
    <dbReference type="NCBI Taxonomy" id="171969"/>
    <lineage>
        <taxon>Eukaryota</taxon>
        <taxon>Viridiplantae</taxon>
        <taxon>Streptophyta</taxon>
        <taxon>Embryophyta</taxon>
        <taxon>Tracheophyta</taxon>
        <taxon>Spermatophyta</taxon>
        <taxon>Magnoliopsida</taxon>
        <taxon>eudicotyledons</taxon>
        <taxon>Gunneridae</taxon>
        <taxon>Pentapetalae</taxon>
        <taxon>Caryophyllales</taxon>
        <taxon>Cactineae</taxon>
        <taxon>Cactaceae</taxon>
        <taxon>Cactoideae</taxon>
        <taxon>Echinocereeae</taxon>
        <taxon>Carnegiea</taxon>
    </lineage>
</organism>
<protein>
    <submittedName>
        <fullName evidence="3">Uncharacterized protein</fullName>
    </submittedName>
</protein>
<proteinExistence type="predicted"/>
<accession>A0A9Q1GTU0</accession>
<comment type="caution">
    <text evidence="3">The sequence shown here is derived from an EMBL/GenBank/DDBJ whole genome shotgun (WGS) entry which is preliminary data.</text>
</comment>
<keyword evidence="2" id="KW-0812">Transmembrane</keyword>
<keyword evidence="2" id="KW-0472">Membrane</keyword>
<dbReference type="Proteomes" id="UP001153076">
    <property type="component" value="Unassembled WGS sequence"/>
</dbReference>
<reference evidence="3" key="1">
    <citation type="submission" date="2022-04" db="EMBL/GenBank/DDBJ databases">
        <title>Carnegiea gigantea Genome sequencing and assembly v2.</title>
        <authorList>
            <person name="Copetti D."/>
            <person name="Sanderson M.J."/>
            <person name="Burquez A."/>
            <person name="Wojciechowski M.F."/>
        </authorList>
    </citation>
    <scope>NUCLEOTIDE SEQUENCE</scope>
    <source>
        <strain evidence="3">SGP5-SGP5p</strain>
        <tissue evidence="3">Aerial part</tissue>
    </source>
</reference>
<feature type="transmembrane region" description="Helical" evidence="2">
    <location>
        <begin position="55"/>
        <end position="77"/>
    </location>
</feature>
<gene>
    <name evidence="3" type="ORF">Cgig2_009490</name>
</gene>
<dbReference type="AlphaFoldDB" id="A0A9Q1GTU0"/>
<keyword evidence="4" id="KW-1185">Reference proteome</keyword>